<sequence>MVGPAKVVVLGAGIGGLTAAVALRHAGIGVEVYEAGPELRAQGSALSVQSNAVHALRTLGPELERELLERGARVESFRFCRPDGKPLRELPVGKQEERLGAPSIAIHRADLHAALRAAAGDTPIHLDARATRFVDGPDHVRVEFADGRVAEGDALIGADGIHSVVRAQLHGRADPRPGGFVCWLACIPFEHAAVGPGSSTHYWGTGMRFGLHDIGHGRVYWWGTKTLPAAEAADWKGGKAELLELYADWAPEVRACIEQTDEDAVLAVPAQDRPPLTAWGRGRVTLLGDAAHPMLPALAQGANAAIEDAVALASALRSAVDPAHGLRRYERSRIERSAMFVDGSRSLSMIEQTTDAKLVALRNTYFRLAPTEFFLRELSKPMSFPSLTGPVAELPRALTPAERWHWIADQLAPLHVVARARVHGTVEPERLRAALAEVQRRHPALRVAVRAEPDGTEPEFVPAEREIPLREVTAAEPERWLAEIDGTELAEPFDTAAGPLARAVLVHAADGSGADLLITLHHAVGDGESALTVAEQVLRVAAGEAGEYPAAPVRPGAEEFFPDGVGGARHLASSVLRDQQARFKKAKRLRPTELAEPAQRRSRVLHRRIDGDRLEVLLARCAQHGVGVRAAVAAALIGAAAREAGVEEPATYAIGSLLNFREHLPVSDAEVGVYQGLISSTAEYAPWTPLWQVATELAGALGTRLADRDHLAALELLRLTSPKSAAKAGSAVTMMDKNGPGHLCLTYLERPAFPDKLGAWRISGAQFVAGMSVCGFVSATATVLNGELAINLGYVEPAVSAERAERLADETVRGLLGAL</sequence>
<dbReference type="Gene3D" id="3.30.559.10">
    <property type="entry name" value="Chloramphenicol acetyltransferase-like domain"/>
    <property type="match status" value="1"/>
</dbReference>
<dbReference type="Gene3D" id="3.50.50.60">
    <property type="entry name" value="FAD/NAD(P)-binding domain"/>
    <property type="match status" value="1"/>
</dbReference>
<dbReference type="Pfam" id="PF01494">
    <property type="entry name" value="FAD_binding_3"/>
    <property type="match status" value="1"/>
</dbReference>
<dbReference type="SUPFAM" id="SSF52777">
    <property type="entry name" value="CoA-dependent acyltransferases"/>
    <property type="match status" value="2"/>
</dbReference>
<evidence type="ECO:0000256" key="2">
    <source>
        <dbReference type="ARBA" id="ARBA00022630"/>
    </source>
</evidence>
<comment type="caution">
    <text evidence="7">The sequence shown here is derived from an EMBL/GenBank/DDBJ whole genome shotgun (WGS) entry which is preliminary data.</text>
</comment>
<keyword evidence="8" id="KW-1185">Reference proteome</keyword>
<dbReference type="PRINTS" id="PR00420">
    <property type="entry name" value="RNGMNOXGNASE"/>
</dbReference>
<evidence type="ECO:0000259" key="6">
    <source>
        <dbReference type="Pfam" id="PF01494"/>
    </source>
</evidence>
<dbReference type="RefSeq" id="WP_378616524.1">
    <property type="nucleotide sequence ID" value="NZ_JBHSAX010000033.1"/>
</dbReference>
<reference evidence="8" key="1">
    <citation type="journal article" date="2019" name="Int. J. Syst. Evol. Microbiol.">
        <title>The Global Catalogue of Microorganisms (GCM) 10K type strain sequencing project: providing services to taxonomists for standard genome sequencing and annotation.</title>
        <authorList>
            <consortium name="The Broad Institute Genomics Platform"/>
            <consortium name="The Broad Institute Genome Sequencing Center for Infectious Disease"/>
            <person name="Wu L."/>
            <person name="Ma J."/>
        </authorList>
    </citation>
    <scope>NUCLEOTIDE SEQUENCE [LARGE SCALE GENOMIC DNA]</scope>
    <source>
        <strain evidence="8">CGMCC 4.7330</strain>
    </source>
</reference>
<dbReference type="PANTHER" id="PTHR46496">
    <property type="match status" value="1"/>
</dbReference>
<protein>
    <submittedName>
        <fullName evidence="7">FAD-dependent monooxygenase</fullName>
    </submittedName>
</protein>
<keyword evidence="3" id="KW-0274">FAD</keyword>
<feature type="domain" description="Condensation" evidence="5">
    <location>
        <begin position="418"/>
        <end position="540"/>
    </location>
</feature>
<name>A0ABV8E3H6_9NOCA</name>
<dbReference type="PANTHER" id="PTHR46496:SF1">
    <property type="entry name" value="ZEAXANTHIN EPOXIDASE, CHLOROPLASTIC"/>
    <property type="match status" value="1"/>
</dbReference>
<dbReference type="Pfam" id="PF00668">
    <property type="entry name" value="Condensation"/>
    <property type="match status" value="1"/>
</dbReference>
<organism evidence="7 8">
    <name type="scientific">Nocardia jiangsuensis</name>
    <dbReference type="NCBI Taxonomy" id="1691563"/>
    <lineage>
        <taxon>Bacteria</taxon>
        <taxon>Bacillati</taxon>
        <taxon>Actinomycetota</taxon>
        <taxon>Actinomycetes</taxon>
        <taxon>Mycobacteriales</taxon>
        <taxon>Nocardiaceae</taxon>
        <taxon>Nocardia</taxon>
    </lineage>
</organism>
<accession>A0ABV8E3H6</accession>
<dbReference type="SUPFAM" id="SSF51905">
    <property type="entry name" value="FAD/NAD(P)-binding domain"/>
    <property type="match status" value="1"/>
</dbReference>
<comment type="cofactor">
    <cofactor evidence="1">
        <name>FAD</name>
        <dbReference type="ChEBI" id="CHEBI:57692"/>
    </cofactor>
</comment>
<dbReference type="Proteomes" id="UP001595696">
    <property type="component" value="Unassembled WGS sequence"/>
</dbReference>
<evidence type="ECO:0000313" key="7">
    <source>
        <dbReference type="EMBL" id="MFC3966096.1"/>
    </source>
</evidence>
<dbReference type="InterPro" id="IPR002938">
    <property type="entry name" value="FAD-bd"/>
</dbReference>
<evidence type="ECO:0000256" key="1">
    <source>
        <dbReference type="ARBA" id="ARBA00001974"/>
    </source>
</evidence>
<evidence type="ECO:0000256" key="3">
    <source>
        <dbReference type="ARBA" id="ARBA00022827"/>
    </source>
</evidence>
<dbReference type="InterPro" id="IPR001242">
    <property type="entry name" value="Condensation_dom"/>
</dbReference>
<dbReference type="InterPro" id="IPR023213">
    <property type="entry name" value="CAT-like_dom_sf"/>
</dbReference>
<keyword evidence="7" id="KW-0503">Monooxygenase</keyword>
<evidence type="ECO:0000256" key="4">
    <source>
        <dbReference type="ARBA" id="ARBA00023002"/>
    </source>
</evidence>
<evidence type="ECO:0000313" key="8">
    <source>
        <dbReference type="Proteomes" id="UP001595696"/>
    </source>
</evidence>
<proteinExistence type="predicted"/>
<dbReference type="InterPro" id="IPR036188">
    <property type="entry name" value="FAD/NAD-bd_sf"/>
</dbReference>
<feature type="domain" description="FAD-binding" evidence="6">
    <location>
        <begin position="6"/>
        <end position="342"/>
    </location>
</feature>
<keyword evidence="4" id="KW-0560">Oxidoreductase</keyword>
<evidence type="ECO:0000259" key="5">
    <source>
        <dbReference type="Pfam" id="PF00668"/>
    </source>
</evidence>
<dbReference type="EMBL" id="JBHSAX010000033">
    <property type="protein sequence ID" value="MFC3966096.1"/>
    <property type="molecule type" value="Genomic_DNA"/>
</dbReference>
<dbReference type="Gene3D" id="3.30.559.30">
    <property type="entry name" value="Nonribosomal peptide synthetase, condensation domain"/>
    <property type="match status" value="1"/>
</dbReference>
<dbReference type="GO" id="GO:0004497">
    <property type="term" value="F:monooxygenase activity"/>
    <property type="evidence" value="ECO:0007669"/>
    <property type="project" value="UniProtKB-KW"/>
</dbReference>
<gene>
    <name evidence="7" type="ORF">ACFO0B_29250</name>
</gene>
<keyword evidence="2" id="KW-0285">Flavoprotein</keyword>